<dbReference type="EMBL" id="LFYT02000014">
    <property type="protein sequence ID" value="PVE42426.1"/>
    <property type="molecule type" value="Genomic_DNA"/>
</dbReference>
<evidence type="ECO:0000313" key="1">
    <source>
        <dbReference type="EMBL" id="PVE42426.1"/>
    </source>
</evidence>
<name>A0A2T7UCK6_9BURK</name>
<comment type="caution">
    <text evidence="1">The sequence shown here is derived from an EMBL/GenBank/DDBJ whole genome shotgun (WGS) entry which is preliminary data.</text>
</comment>
<dbReference type="RefSeq" id="WP_053175463.1">
    <property type="nucleotide sequence ID" value="NZ_LFYT02000014.1"/>
</dbReference>
<dbReference type="STRING" id="1293045.H663_16840"/>
<reference evidence="1" key="1">
    <citation type="submission" date="2017-04" db="EMBL/GenBank/DDBJ databases">
        <title>Unexpected and diverse lifestyles within the genus Limnohabitans.</title>
        <authorList>
            <person name="Kasalicky V."/>
            <person name="Mehrshad M."/>
            <person name="Andrei S.-A."/>
            <person name="Salcher M."/>
            <person name="Kratochvilova H."/>
            <person name="Simek K."/>
            <person name="Ghai R."/>
        </authorList>
    </citation>
    <scope>NUCLEOTIDE SEQUENCE [LARGE SCALE GENOMIC DNA]</scope>
    <source>
        <strain evidence="1">II-D5</strain>
    </source>
</reference>
<proteinExistence type="predicted"/>
<accession>A0A2T7UCK6</accession>
<dbReference type="SUPFAM" id="SSF88723">
    <property type="entry name" value="PIN domain-like"/>
    <property type="match status" value="1"/>
</dbReference>
<protein>
    <submittedName>
        <fullName evidence="1">Uncharacterized protein</fullName>
    </submittedName>
</protein>
<dbReference type="InterPro" id="IPR029060">
    <property type="entry name" value="PIN-like_dom_sf"/>
</dbReference>
<gene>
    <name evidence="1" type="ORF">H663_011910</name>
</gene>
<evidence type="ECO:0000313" key="2">
    <source>
        <dbReference type="Proteomes" id="UP000037507"/>
    </source>
</evidence>
<dbReference type="Proteomes" id="UP000037507">
    <property type="component" value="Unassembled WGS sequence"/>
</dbReference>
<dbReference type="Gene3D" id="3.40.50.1010">
    <property type="entry name" value="5'-nuclease"/>
    <property type="match status" value="1"/>
</dbReference>
<sequence>MKVALIDTGPMVALFDASDVAHRHYTRLLAENWRLTTTWPCVVEVCHFLGANAVQRFLRWVSEGGVIVFPFDVSNLPDLAELMARYTAEPRTEMDLADATLVWLAQDTNTLNVMTMDVRDFSRYRLPDGRHFEIL</sequence>
<dbReference type="OrthoDB" id="196926at2"/>
<keyword evidence="2" id="KW-1185">Reference proteome</keyword>
<dbReference type="AlphaFoldDB" id="A0A2T7UCK6"/>
<organism evidence="1 2">
    <name type="scientific">Limnohabitans planktonicus II-D5</name>
    <dbReference type="NCBI Taxonomy" id="1293045"/>
    <lineage>
        <taxon>Bacteria</taxon>
        <taxon>Pseudomonadati</taxon>
        <taxon>Pseudomonadota</taxon>
        <taxon>Betaproteobacteria</taxon>
        <taxon>Burkholderiales</taxon>
        <taxon>Comamonadaceae</taxon>
        <taxon>Limnohabitans</taxon>
    </lineage>
</organism>